<comment type="caution">
    <text evidence="1">The sequence shown here is derived from an EMBL/GenBank/DDBJ whole genome shotgun (WGS) entry which is preliminary data.</text>
</comment>
<organism evidence="1 2">
    <name type="scientific">Simiduia curdlanivorans</name>
    <dbReference type="NCBI Taxonomy" id="1492769"/>
    <lineage>
        <taxon>Bacteria</taxon>
        <taxon>Pseudomonadati</taxon>
        <taxon>Pseudomonadota</taxon>
        <taxon>Gammaproteobacteria</taxon>
        <taxon>Cellvibrionales</taxon>
        <taxon>Cellvibrionaceae</taxon>
        <taxon>Simiduia</taxon>
    </lineage>
</organism>
<dbReference type="InterPro" id="IPR002816">
    <property type="entry name" value="TraB/PrgY/GumN_fam"/>
</dbReference>
<keyword evidence="2" id="KW-1185">Reference proteome</keyword>
<dbReference type="PANTHER" id="PTHR40590">
    <property type="entry name" value="CYTOPLASMIC PROTEIN-RELATED"/>
    <property type="match status" value="1"/>
</dbReference>
<dbReference type="InterPro" id="IPR047111">
    <property type="entry name" value="YbaP-like"/>
</dbReference>
<sequence>MPIPWCDKLMKPFAVFFILLSLVFSTPLLAGARPSVWLLESARGNIVLLGSIHVGDESFYPFDDAVEQAFETASALVVELDVTALDGAEVAAAIRKLGMFDDQQLQNKQGLSSVLTPGAQQALAVFCRGDLKVHCPPEAQMEAMQPWFLGLHFATAMLANSGFQTQFGVDSYFLRRAKDKDVIELESFTQQMQAFSGLDARAQSDFLSQSLMEFNSGSDKVTELVDAWRHGDDDALRLLVLEPMVTAPEGQAIYRALFQRRNFSMVEKLMGQVRVGESLFVVVGAGHLLGQEGLLSLLRAKGFIASKF</sequence>
<proteinExistence type="predicted"/>
<name>A0ABV8V1N1_9GAMM</name>
<dbReference type="EMBL" id="JBHSCX010000004">
    <property type="protein sequence ID" value="MFC4361804.1"/>
    <property type="molecule type" value="Genomic_DNA"/>
</dbReference>
<dbReference type="Proteomes" id="UP001595840">
    <property type="component" value="Unassembled WGS sequence"/>
</dbReference>
<protein>
    <submittedName>
        <fullName evidence="1">TraB/GumN family protein</fullName>
    </submittedName>
</protein>
<gene>
    <name evidence="1" type="ORF">ACFOX3_05790</name>
</gene>
<reference evidence="2" key="1">
    <citation type="journal article" date="2019" name="Int. J. Syst. Evol. Microbiol.">
        <title>The Global Catalogue of Microorganisms (GCM) 10K type strain sequencing project: providing services to taxonomists for standard genome sequencing and annotation.</title>
        <authorList>
            <consortium name="The Broad Institute Genomics Platform"/>
            <consortium name="The Broad Institute Genome Sequencing Center for Infectious Disease"/>
            <person name="Wu L."/>
            <person name="Ma J."/>
        </authorList>
    </citation>
    <scope>NUCLEOTIDE SEQUENCE [LARGE SCALE GENOMIC DNA]</scope>
    <source>
        <strain evidence="2">CECT 8570</strain>
    </source>
</reference>
<evidence type="ECO:0000313" key="1">
    <source>
        <dbReference type="EMBL" id="MFC4361804.1"/>
    </source>
</evidence>
<dbReference type="CDD" id="cd14789">
    <property type="entry name" value="Tiki"/>
    <property type="match status" value="1"/>
</dbReference>
<accession>A0ABV8V1N1</accession>
<dbReference type="RefSeq" id="WP_290263808.1">
    <property type="nucleotide sequence ID" value="NZ_JAUFQG010000006.1"/>
</dbReference>
<dbReference type="Pfam" id="PF01963">
    <property type="entry name" value="TraB_PrgY_gumN"/>
    <property type="match status" value="1"/>
</dbReference>
<dbReference type="PANTHER" id="PTHR40590:SF1">
    <property type="entry name" value="CYTOPLASMIC PROTEIN"/>
    <property type="match status" value="1"/>
</dbReference>
<evidence type="ECO:0000313" key="2">
    <source>
        <dbReference type="Proteomes" id="UP001595840"/>
    </source>
</evidence>